<dbReference type="Gene3D" id="1.10.3730.20">
    <property type="match status" value="1"/>
</dbReference>
<dbReference type="PANTHER" id="PTHR30561">
    <property type="entry name" value="SMR FAMILY PROTON-DEPENDENT DRUG EFFLUX TRANSPORTER SUGE"/>
    <property type="match status" value="1"/>
</dbReference>
<feature type="transmembrane region" description="Helical" evidence="10">
    <location>
        <begin position="33"/>
        <end position="50"/>
    </location>
</feature>
<evidence type="ECO:0000256" key="9">
    <source>
        <dbReference type="RuleBase" id="RU003942"/>
    </source>
</evidence>
<dbReference type="OrthoDB" id="21828at2"/>
<sequence length="105" mass="11179">MDWFALVVAGSLECIWAVGLKYTEGFSKPIPTLITIAAMISSFWLLSVAMKTIPAGTAYAVWTGIGAVGVAVAGIIFFDESRDTPRLICLLLIVAGVAGLRLFSR</sequence>
<dbReference type="InterPro" id="IPR045324">
    <property type="entry name" value="Small_multidrug_res"/>
</dbReference>
<dbReference type="Proteomes" id="UP000053937">
    <property type="component" value="Unassembled WGS sequence"/>
</dbReference>
<organism evidence="11 12">
    <name type="scientific">Chlorobium limicola</name>
    <dbReference type="NCBI Taxonomy" id="1092"/>
    <lineage>
        <taxon>Bacteria</taxon>
        <taxon>Pseudomonadati</taxon>
        <taxon>Chlorobiota</taxon>
        <taxon>Chlorobiia</taxon>
        <taxon>Chlorobiales</taxon>
        <taxon>Chlorobiaceae</taxon>
        <taxon>Chlorobium/Pelodictyon group</taxon>
        <taxon>Chlorobium</taxon>
    </lineage>
</organism>
<dbReference type="AlphaFoldDB" id="A0A101J5K8"/>
<comment type="caution">
    <text evidence="11">The sequence shown here is derived from an EMBL/GenBank/DDBJ whole genome shotgun (WGS) entry which is preliminary data.</text>
</comment>
<dbReference type="InterPro" id="IPR037185">
    <property type="entry name" value="EmrE-like"/>
</dbReference>
<keyword evidence="5 10" id="KW-1133">Transmembrane helix</keyword>
<evidence type="ECO:0000256" key="7">
    <source>
        <dbReference type="ARBA" id="ARBA00038151"/>
    </source>
</evidence>
<evidence type="ECO:0000256" key="1">
    <source>
        <dbReference type="ARBA" id="ARBA00004651"/>
    </source>
</evidence>
<feature type="transmembrane region" description="Helical" evidence="10">
    <location>
        <begin position="84"/>
        <end position="103"/>
    </location>
</feature>
<evidence type="ECO:0000256" key="10">
    <source>
        <dbReference type="SAM" id="Phobius"/>
    </source>
</evidence>
<proteinExistence type="inferred from homology"/>
<evidence type="ECO:0000313" key="12">
    <source>
        <dbReference type="Proteomes" id="UP000053937"/>
    </source>
</evidence>
<dbReference type="FunFam" id="1.10.3730.20:FF:000001">
    <property type="entry name" value="Quaternary ammonium compound resistance transporter SugE"/>
    <property type="match status" value="1"/>
</dbReference>
<accession>A0A101J5K8</accession>
<keyword evidence="6 10" id="KW-0472">Membrane</keyword>
<keyword evidence="3" id="KW-1003">Cell membrane</keyword>
<dbReference type="PANTHER" id="PTHR30561:SF0">
    <property type="entry name" value="GUANIDINIUM EXPORTER"/>
    <property type="match status" value="1"/>
</dbReference>
<evidence type="ECO:0000256" key="6">
    <source>
        <dbReference type="ARBA" id="ARBA00023136"/>
    </source>
</evidence>
<dbReference type="SUPFAM" id="SSF103481">
    <property type="entry name" value="Multidrug resistance efflux transporter EmrE"/>
    <property type="match status" value="1"/>
</dbReference>
<evidence type="ECO:0000313" key="11">
    <source>
        <dbReference type="EMBL" id="KUL20638.1"/>
    </source>
</evidence>
<dbReference type="RefSeq" id="WP_059139490.1">
    <property type="nucleotide sequence ID" value="NZ_LMBR01000220.1"/>
</dbReference>
<evidence type="ECO:0000256" key="3">
    <source>
        <dbReference type="ARBA" id="ARBA00022475"/>
    </source>
</evidence>
<keyword evidence="12" id="KW-1185">Reference proteome</keyword>
<comment type="similarity">
    <text evidence="7">Belongs to the drug/metabolite transporter (DMT) superfamily. Small multidrug resistance (SMR) (TC 2.A.7.1) family. Gdx/SugE subfamily.</text>
</comment>
<feature type="transmembrane region" description="Helical" evidence="10">
    <location>
        <begin position="57"/>
        <end position="78"/>
    </location>
</feature>
<dbReference type="GO" id="GO:0005886">
    <property type="term" value="C:plasma membrane"/>
    <property type="evidence" value="ECO:0007669"/>
    <property type="project" value="UniProtKB-SubCell"/>
</dbReference>
<evidence type="ECO:0000256" key="5">
    <source>
        <dbReference type="ARBA" id="ARBA00022989"/>
    </source>
</evidence>
<dbReference type="EMBL" id="LMBR01000220">
    <property type="protein sequence ID" value="KUL20638.1"/>
    <property type="molecule type" value="Genomic_DNA"/>
</dbReference>
<dbReference type="GO" id="GO:1990961">
    <property type="term" value="P:xenobiotic detoxification by transmembrane export across the plasma membrane"/>
    <property type="evidence" value="ECO:0007669"/>
    <property type="project" value="UniProtKB-ARBA"/>
</dbReference>
<dbReference type="InterPro" id="IPR000390">
    <property type="entry name" value="Small_drug/metabolite_transptr"/>
</dbReference>
<comment type="subcellular location">
    <subcellularLocation>
        <location evidence="1 9">Cell membrane</location>
        <topology evidence="1 9">Multi-pass membrane protein</topology>
    </subcellularLocation>
</comment>
<dbReference type="Pfam" id="PF00893">
    <property type="entry name" value="Multi_Drug_Res"/>
    <property type="match status" value="1"/>
</dbReference>
<keyword evidence="2" id="KW-0813">Transport</keyword>
<name>A0A101J5K8_CHLLI</name>
<keyword evidence="4 9" id="KW-0812">Transmembrane</keyword>
<evidence type="ECO:0000256" key="2">
    <source>
        <dbReference type="ARBA" id="ARBA00022448"/>
    </source>
</evidence>
<dbReference type="GO" id="GO:0022857">
    <property type="term" value="F:transmembrane transporter activity"/>
    <property type="evidence" value="ECO:0007669"/>
    <property type="project" value="InterPro"/>
</dbReference>
<dbReference type="NCBIfam" id="NF008512">
    <property type="entry name" value="PRK11431.1"/>
    <property type="match status" value="1"/>
</dbReference>
<evidence type="ECO:0000256" key="4">
    <source>
        <dbReference type="ARBA" id="ARBA00022692"/>
    </source>
</evidence>
<gene>
    <name evidence="11" type="ORF">ASB62_08615</name>
</gene>
<evidence type="ECO:0000256" key="8">
    <source>
        <dbReference type="ARBA" id="ARBA00039168"/>
    </source>
</evidence>
<protein>
    <recommendedName>
        <fullName evidence="8">Guanidinium exporter</fullName>
    </recommendedName>
</protein>
<reference evidence="11 12" key="1">
    <citation type="submission" date="2015-10" db="EMBL/GenBank/DDBJ databases">
        <title>Draft Genome Sequence of Chlorobium limicola strain Frasassi Growing under Artificial Lighting in the Frasassi Cave System.</title>
        <authorList>
            <person name="Mansor M."/>
            <person name="Macalady J."/>
        </authorList>
    </citation>
    <scope>NUCLEOTIDE SEQUENCE [LARGE SCALE GENOMIC DNA]</scope>
    <source>
        <strain evidence="11 12">Frasassi</strain>
    </source>
</reference>